<evidence type="ECO:0000313" key="1">
    <source>
        <dbReference type="EMBL" id="CAK7355750.1"/>
    </source>
</evidence>
<gene>
    <name evidence="1" type="ORF">DCAF_LOCUS26010</name>
</gene>
<evidence type="ECO:0000313" key="2">
    <source>
        <dbReference type="Proteomes" id="UP001314170"/>
    </source>
</evidence>
<dbReference type="Proteomes" id="UP001314170">
    <property type="component" value="Unassembled WGS sequence"/>
</dbReference>
<reference evidence="1 2" key="1">
    <citation type="submission" date="2024-01" db="EMBL/GenBank/DDBJ databases">
        <authorList>
            <person name="Waweru B."/>
        </authorList>
    </citation>
    <scope>NUCLEOTIDE SEQUENCE [LARGE SCALE GENOMIC DNA]</scope>
</reference>
<sequence>MGERERVRGKGYMGAIMGEKGLIMEVVMSERERLVVAWEVAMRELTDEKRLARPVVDESEEDAGMLRVVCVCVW</sequence>
<comment type="caution">
    <text evidence="1">The sequence shown here is derived from an EMBL/GenBank/DDBJ whole genome shotgun (WGS) entry which is preliminary data.</text>
</comment>
<protein>
    <submittedName>
        <fullName evidence="1">Uncharacterized protein</fullName>
    </submittedName>
</protein>
<organism evidence="1 2">
    <name type="scientific">Dovyalis caffra</name>
    <dbReference type="NCBI Taxonomy" id="77055"/>
    <lineage>
        <taxon>Eukaryota</taxon>
        <taxon>Viridiplantae</taxon>
        <taxon>Streptophyta</taxon>
        <taxon>Embryophyta</taxon>
        <taxon>Tracheophyta</taxon>
        <taxon>Spermatophyta</taxon>
        <taxon>Magnoliopsida</taxon>
        <taxon>eudicotyledons</taxon>
        <taxon>Gunneridae</taxon>
        <taxon>Pentapetalae</taxon>
        <taxon>rosids</taxon>
        <taxon>fabids</taxon>
        <taxon>Malpighiales</taxon>
        <taxon>Salicaceae</taxon>
        <taxon>Flacourtieae</taxon>
        <taxon>Dovyalis</taxon>
    </lineage>
</organism>
<accession>A0AAV1SP42</accession>
<name>A0AAV1SP42_9ROSI</name>
<dbReference type="AlphaFoldDB" id="A0AAV1SP42"/>
<keyword evidence="2" id="KW-1185">Reference proteome</keyword>
<dbReference type="EMBL" id="CAWUPB010001197">
    <property type="protein sequence ID" value="CAK7355750.1"/>
    <property type="molecule type" value="Genomic_DNA"/>
</dbReference>
<proteinExistence type="predicted"/>